<accession>A0A5C6CZJ7</accession>
<organism evidence="1 2">
    <name type="scientific">Bythopirellula polymerisocia</name>
    <dbReference type="NCBI Taxonomy" id="2528003"/>
    <lineage>
        <taxon>Bacteria</taxon>
        <taxon>Pseudomonadati</taxon>
        <taxon>Planctomycetota</taxon>
        <taxon>Planctomycetia</taxon>
        <taxon>Pirellulales</taxon>
        <taxon>Lacipirellulaceae</taxon>
        <taxon>Bythopirellula</taxon>
    </lineage>
</organism>
<proteinExistence type="predicted"/>
<gene>
    <name evidence="1" type="ORF">Pla144_06380</name>
</gene>
<protein>
    <submittedName>
        <fullName evidence="1">Uncharacterized protein</fullName>
    </submittedName>
</protein>
<evidence type="ECO:0000313" key="2">
    <source>
        <dbReference type="Proteomes" id="UP000318437"/>
    </source>
</evidence>
<keyword evidence="2" id="KW-1185">Reference proteome</keyword>
<sequence length="94" mass="10751">MMEMGGWGRLAPQFRDDGVHTSQPIRSAWMRSIRFGYRTTALALHPRKLGGLVCFHRCLLFGVRWRVLFFRFLQIQLSDPATVLLQVGDMGSLA</sequence>
<reference evidence="1 2" key="1">
    <citation type="submission" date="2019-02" db="EMBL/GenBank/DDBJ databases">
        <title>Deep-cultivation of Planctomycetes and their phenomic and genomic characterization uncovers novel biology.</title>
        <authorList>
            <person name="Wiegand S."/>
            <person name="Jogler M."/>
            <person name="Boedeker C."/>
            <person name="Pinto D."/>
            <person name="Vollmers J."/>
            <person name="Rivas-Marin E."/>
            <person name="Kohn T."/>
            <person name="Peeters S.H."/>
            <person name="Heuer A."/>
            <person name="Rast P."/>
            <person name="Oberbeckmann S."/>
            <person name="Bunk B."/>
            <person name="Jeske O."/>
            <person name="Meyerdierks A."/>
            <person name="Storesund J.E."/>
            <person name="Kallscheuer N."/>
            <person name="Luecker S."/>
            <person name="Lage O.M."/>
            <person name="Pohl T."/>
            <person name="Merkel B.J."/>
            <person name="Hornburger P."/>
            <person name="Mueller R.-W."/>
            <person name="Bruemmer F."/>
            <person name="Labrenz M."/>
            <person name="Spormann A.M."/>
            <person name="Op Den Camp H."/>
            <person name="Overmann J."/>
            <person name="Amann R."/>
            <person name="Jetten M.S.M."/>
            <person name="Mascher T."/>
            <person name="Medema M.H."/>
            <person name="Devos D.P."/>
            <person name="Kaster A.-K."/>
            <person name="Ovreas L."/>
            <person name="Rohde M."/>
            <person name="Galperin M.Y."/>
            <person name="Jogler C."/>
        </authorList>
    </citation>
    <scope>NUCLEOTIDE SEQUENCE [LARGE SCALE GENOMIC DNA]</scope>
    <source>
        <strain evidence="1 2">Pla144</strain>
    </source>
</reference>
<dbReference type="AlphaFoldDB" id="A0A5C6CZJ7"/>
<name>A0A5C6CZJ7_9BACT</name>
<dbReference type="OrthoDB" id="7678662at2"/>
<comment type="caution">
    <text evidence="1">The sequence shown here is derived from an EMBL/GenBank/DDBJ whole genome shotgun (WGS) entry which is preliminary data.</text>
</comment>
<evidence type="ECO:0000313" key="1">
    <source>
        <dbReference type="EMBL" id="TWU29858.1"/>
    </source>
</evidence>
<dbReference type="Proteomes" id="UP000318437">
    <property type="component" value="Unassembled WGS sequence"/>
</dbReference>
<dbReference type="EMBL" id="SJPS01000001">
    <property type="protein sequence ID" value="TWU29858.1"/>
    <property type="molecule type" value="Genomic_DNA"/>
</dbReference>
<dbReference type="RefSeq" id="WP_146447819.1">
    <property type="nucleotide sequence ID" value="NZ_SJPS01000001.1"/>
</dbReference>